<feature type="region of interest" description="Disordered" evidence="1">
    <location>
        <begin position="29"/>
        <end position="54"/>
    </location>
</feature>
<dbReference type="EnsemblBacteria" id="BAC92054">
    <property type="protein sequence ID" value="BAC92054"/>
    <property type="gene ID" value="BAC92054"/>
</dbReference>
<dbReference type="InParanoid" id="Q7NDW9"/>
<evidence type="ECO:0000259" key="3">
    <source>
        <dbReference type="Pfam" id="PF23951"/>
    </source>
</evidence>
<organism evidence="4 5">
    <name type="scientific">Gloeobacter violaceus (strain ATCC 29082 / PCC 7421)</name>
    <dbReference type="NCBI Taxonomy" id="251221"/>
    <lineage>
        <taxon>Bacteria</taxon>
        <taxon>Bacillati</taxon>
        <taxon>Cyanobacteriota</taxon>
        <taxon>Cyanophyceae</taxon>
        <taxon>Gloeobacterales</taxon>
        <taxon>Gloeobacteraceae</taxon>
        <taxon>Gloeobacter</taxon>
    </lineage>
</organism>
<dbReference type="InterPro" id="IPR055706">
    <property type="entry name" value="Slg1/2_DUF7282"/>
</dbReference>
<reference evidence="4 5" key="1">
    <citation type="journal article" date="2003" name="DNA Res.">
        <title>Complete genome structure of Gloeobacter violaceus PCC 7421, a cyanobacterium that lacks thylakoids.</title>
        <authorList>
            <person name="Nakamura Y."/>
            <person name="Kaneko T."/>
            <person name="Sato S."/>
            <person name="Mimuro M."/>
            <person name="Miyashita H."/>
            <person name="Tsuchiya T."/>
            <person name="Sasamoto S."/>
            <person name="Watanabe A."/>
            <person name="Kawashima K."/>
            <person name="Kishida Y."/>
            <person name="Kiyokawa C."/>
            <person name="Kohara M."/>
            <person name="Matsumoto M."/>
            <person name="Matsuno A."/>
            <person name="Nakazaki N."/>
            <person name="Shimpo S."/>
            <person name="Takeuchi C."/>
            <person name="Yamada M."/>
            <person name="Tabata S."/>
        </authorList>
    </citation>
    <scope>NUCLEOTIDE SEQUENCE [LARGE SCALE GENOMIC DNA]</scope>
    <source>
        <strain evidence="5">ATCC 29082 / PCC 7421</strain>
    </source>
</reference>
<accession>Q7NDW9</accession>
<dbReference type="OrthoDB" id="5874543at2"/>
<keyword evidence="2" id="KW-0732">Signal</keyword>
<protein>
    <submittedName>
        <fullName evidence="4">Gll4113 protein</fullName>
    </submittedName>
</protein>
<dbReference type="KEGG" id="gvi:gll4113"/>
<evidence type="ECO:0000313" key="5">
    <source>
        <dbReference type="Proteomes" id="UP000000557"/>
    </source>
</evidence>
<dbReference type="EMBL" id="BA000045">
    <property type="protein sequence ID" value="BAC92054.1"/>
    <property type="molecule type" value="Genomic_DNA"/>
</dbReference>
<dbReference type="Proteomes" id="UP000000557">
    <property type="component" value="Chromosome"/>
</dbReference>
<dbReference type="PATRIC" id="fig|251221.4.peg.4145"/>
<feature type="region of interest" description="Disordered" evidence="1">
    <location>
        <begin position="181"/>
        <end position="206"/>
    </location>
</feature>
<dbReference type="Pfam" id="PF23951">
    <property type="entry name" value="DUF7282"/>
    <property type="match status" value="1"/>
</dbReference>
<gene>
    <name evidence="4" type="ordered locus">gll4113</name>
</gene>
<dbReference type="RefSeq" id="WP_011144099.1">
    <property type="nucleotide sequence ID" value="NC_005125.1"/>
</dbReference>
<keyword evidence="5" id="KW-1185">Reference proteome</keyword>
<dbReference type="AlphaFoldDB" id="Q7NDW9"/>
<feature type="signal peptide" evidence="2">
    <location>
        <begin position="1"/>
        <end position="26"/>
    </location>
</feature>
<feature type="compositionally biased region" description="Low complexity" evidence="1">
    <location>
        <begin position="29"/>
        <end position="47"/>
    </location>
</feature>
<reference evidence="4 5" key="2">
    <citation type="journal article" date="2003" name="DNA Res.">
        <title>Complete genome structure of Gloeobacter violaceus PCC 7421, a cyanobacterium that lacks thylakoids (supplement).</title>
        <authorList>
            <person name="Nakamura Y."/>
            <person name="Kaneko T."/>
            <person name="Sato S."/>
            <person name="Mimuro M."/>
            <person name="Miyashita H."/>
            <person name="Tsuchiya T."/>
            <person name="Sasamoto S."/>
            <person name="Watanabe A."/>
            <person name="Kawashima K."/>
            <person name="Kishida Y."/>
            <person name="Kiyokawa C."/>
            <person name="Kohara M."/>
            <person name="Matsumoto M."/>
            <person name="Matsuno A."/>
            <person name="Nakazaki N."/>
            <person name="Shimpo S."/>
            <person name="Takeuchi C."/>
            <person name="Yamada M."/>
            <person name="Tabata S."/>
        </authorList>
    </citation>
    <scope>NUCLEOTIDE SEQUENCE [LARGE SCALE GENOMIC DNA]</scope>
    <source>
        <strain evidence="5">ATCC 29082 / PCC 7421</strain>
    </source>
</reference>
<evidence type="ECO:0000313" key="4">
    <source>
        <dbReference type="EMBL" id="BAC92054.1"/>
    </source>
</evidence>
<sequence>MNTRHIVLSTLLALSPILLSQGNAQAQAMTGETTTTTTTTTTQQGTASDPSLYTSPYIPRPESSLIDVQDQYIADGKVMIKQVNSPDIGWLIIHENDNGQPGAILGYVELAAGTNKNIAVPISRQPKSKSAFAAVHVLRERRANNVLSRFDPTVYALARSPKSSIASFNIYPYRTGYVDPSATSVSTSSYSSTTTTTTGEPAVKPK</sequence>
<proteinExistence type="predicted"/>
<feature type="compositionally biased region" description="Low complexity" evidence="1">
    <location>
        <begin position="181"/>
        <end position="198"/>
    </location>
</feature>
<feature type="domain" description="DUF7282" evidence="3">
    <location>
        <begin position="66"/>
        <end position="136"/>
    </location>
</feature>
<dbReference type="STRING" id="251221.gene:10761631"/>
<name>Q7NDW9_GLOVI</name>
<evidence type="ECO:0000256" key="1">
    <source>
        <dbReference type="SAM" id="MobiDB-lite"/>
    </source>
</evidence>
<evidence type="ECO:0000256" key="2">
    <source>
        <dbReference type="SAM" id="SignalP"/>
    </source>
</evidence>
<dbReference type="HOGENOM" id="CLU_1249150_0_0_3"/>
<feature type="chain" id="PRO_5004288799" evidence="2">
    <location>
        <begin position="27"/>
        <end position="206"/>
    </location>
</feature>